<comment type="caution">
    <text evidence="3">The sequence shown here is derived from an EMBL/GenBank/DDBJ whole genome shotgun (WGS) entry which is preliminary data.</text>
</comment>
<dbReference type="EMBL" id="JAFFZE010000016">
    <property type="protein sequence ID" value="MCT2585953.1"/>
    <property type="molecule type" value="Genomic_DNA"/>
</dbReference>
<keyword evidence="4" id="KW-1185">Reference proteome</keyword>
<evidence type="ECO:0000256" key="1">
    <source>
        <dbReference type="SAM" id="Coils"/>
    </source>
</evidence>
<proteinExistence type="predicted"/>
<sequence>MTDPEILYGKLASGDAGRIEAVAEPIGSAMSALTDARAAIDGGGSTAASGWQGEAATGFAARADLSGTATSTAHDRLGQAKLIVEAAAGAYRTMRGAADNAIRAWRTRPSGMDAAATEALATRVNEALTGVRDGYERTLRAYAGALGHIAPAFAEKAAGDESWARTAPVTGLTVPPPGSDPNAVAQWWAGLSETERDQLLATRYDELGRLRGLPADVLDDANRRRIEVDQARLGAEHADLNARIEQRAEELGLDPSDEGALRENPELADLLDQRQDVTRQLENAEAAEQRVAEATEASPDGAYVLSYDPVGPGAQEGILAVAYGNPDLADNVAVVVPGTGSTLTSFPNGDASALRAQMDAADPNARNVTIAWLGYDAPTWDMSVATPDNAIEGGDLLVSDVEGYRASAQGDQHITVIGHSYGSVTVGYAGMNGLAADDVAFIGSPGVGASNADQLSPGEGHVWAGSTEHDPVVQGTSGDWFTADGSSTGPYDESFGANGFGASDGGNAIDAHVGYYDEGTESLRNLGNIATGNYDAVTEPRWQDQPLPPELPGSDLPIVGPAIDAAAGAGRETVDIVEDVGSGLWNTGGHVVNGDWDSAWNELTDTGGELLNDAGDLVLGTVGDAVEGGRDLYENTLGRLF</sequence>
<evidence type="ECO:0000259" key="2">
    <source>
        <dbReference type="Pfam" id="PF06259"/>
    </source>
</evidence>
<protein>
    <recommendedName>
        <fullName evidence="2">DUF1023 domain-containing protein</fullName>
    </recommendedName>
</protein>
<dbReference type="SUPFAM" id="SSF53474">
    <property type="entry name" value="alpha/beta-Hydrolases"/>
    <property type="match status" value="1"/>
</dbReference>
<name>A0ABT2JDJ8_9PSEU</name>
<dbReference type="RefSeq" id="WP_260193696.1">
    <property type="nucleotide sequence ID" value="NZ_JAFFZE010000016.1"/>
</dbReference>
<dbReference type="Proteomes" id="UP001156441">
    <property type="component" value="Unassembled WGS sequence"/>
</dbReference>
<evidence type="ECO:0000313" key="3">
    <source>
        <dbReference type="EMBL" id="MCT2585953.1"/>
    </source>
</evidence>
<feature type="coiled-coil region" evidence="1">
    <location>
        <begin position="267"/>
        <end position="297"/>
    </location>
</feature>
<accession>A0ABT2JDJ8</accession>
<keyword evidence="1" id="KW-0175">Coiled coil</keyword>
<gene>
    <name evidence="3" type="ORF">JT362_22810</name>
</gene>
<dbReference type="Pfam" id="PF06259">
    <property type="entry name" value="Abhydrolase_8"/>
    <property type="match status" value="1"/>
</dbReference>
<dbReference type="InterPro" id="IPR029058">
    <property type="entry name" value="AB_hydrolase_fold"/>
</dbReference>
<dbReference type="InterPro" id="IPR010427">
    <property type="entry name" value="DUF1023"/>
</dbReference>
<evidence type="ECO:0000313" key="4">
    <source>
        <dbReference type="Proteomes" id="UP001156441"/>
    </source>
</evidence>
<feature type="domain" description="DUF1023" evidence="2">
    <location>
        <begin position="314"/>
        <end position="473"/>
    </location>
</feature>
<organism evidence="3 4">
    <name type="scientific">Actinophytocola gossypii</name>
    <dbReference type="NCBI Taxonomy" id="2812003"/>
    <lineage>
        <taxon>Bacteria</taxon>
        <taxon>Bacillati</taxon>
        <taxon>Actinomycetota</taxon>
        <taxon>Actinomycetes</taxon>
        <taxon>Pseudonocardiales</taxon>
        <taxon>Pseudonocardiaceae</taxon>
    </lineage>
</organism>
<reference evidence="3 4" key="1">
    <citation type="submission" date="2021-02" db="EMBL/GenBank/DDBJ databases">
        <title>Actinophytocola xerophila sp. nov., isolated from soil of cotton cropping field.</title>
        <authorList>
            <person name="Huang R."/>
            <person name="Chen X."/>
            <person name="Ge X."/>
            <person name="Liu W."/>
        </authorList>
    </citation>
    <scope>NUCLEOTIDE SEQUENCE [LARGE SCALE GENOMIC DNA]</scope>
    <source>
        <strain evidence="3 4">S1-96</strain>
    </source>
</reference>